<feature type="compositionally biased region" description="Low complexity" evidence="1">
    <location>
        <begin position="346"/>
        <end position="356"/>
    </location>
</feature>
<dbReference type="PROSITE" id="PS51468">
    <property type="entry name" value="VIT"/>
    <property type="match status" value="1"/>
</dbReference>
<feature type="compositionally biased region" description="Pro residues" evidence="1">
    <location>
        <begin position="329"/>
        <end position="345"/>
    </location>
</feature>
<keyword evidence="5" id="KW-1185">Reference proteome</keyword>
<gene>
    <name evidence="4" type="ORF">Athai_27360</name>
</gene>
<feature type="region of interest" description="Disordered" evidence="1">
    <location>
        <begin position="1"/>
        <end position="39"/>
    </location>
</feature>
<dbReference type="Pfam" id="PF13768">
    <property type="entry name" value="VWA_3"/>
    <property type="match status" value="1"/>
</dbReference>
<evidence type="ECO:0000256" key="1">
    <source>
        <dbReference type="SAM" id="MobiDB-lite"/>
    </source>
</evidence>
<dbReference type="Proteomes" id="UP000611640">
    <property type="component" value="Chromosome"/>
</dbReference>
<accession>A0A7R7DP52</accession>
<dbReference type="PROSITE" id="PS50234">
    <property type="entry name" value="VWFA"/>
    <property type="match status" value="1"/>
</dbReference>
<name>A0A7R7DP52_9ACTN</name>
<sequence length="893" mass="93331">MTVQLTPLGDTEFDRVGARRTGAAATDEEPGAGALTTPRGNLPLAALAVDARIVGLTAHTVLRQTFRNPYDEPLEATYVFPLPPRAAVTGMRMTAADRVVVAELQERAAARKRYDEAVESGHRASIAEQERPDVFTMRVGNILPGERVEVELTTEGLLPYVDDAATFRFPLVVAPRYIPGTPLPGGSVGDGTVPDTDAVPDASRITPPVLLPGFPNPIDLSVTVRIDAAGLPLGQVRSSLHAVETEQTDDGVRLSVEPGERADRDFVLRLGYGAKAVATAASVAPDRPAPEPAGTGPADAEPADPGPADAGPADAGPADAGPADAEPADPGPADPGPADPEPADPGPAGTGPDPTGSGTDSEYGAGTVRLTLLPPTDAVPPRPRDVVLLLDRSGSMNGWKMVAARRAAARIVDTLTDADRFTVLLFDHLVEHAAGLPEGLVAATDRHRYAAVEQLARTDARGGTELLAPLTEALSLLSEPGRDRVLVLVTDGQVGNEDQIVAASADRLADVRVHTVGIDRAVNAGFLGRLATLGGGRCELVESMDRLDEAMTAIHRRISTPVLRDLRLEFDGPQPVDGTLTPARMPDLFPGAPVVLTARLRTTGAGRVRVHARRPDGTAWSTTTELAAAEDPAAAAVWARGRLRDLEDRYAIGAADRAAVEANIVATSLRFGVLCRFTAYVAVDSRVVTEGGARRRVTQPVELPSGWEPPSMPAGGGGGMRPMAMKLAASGGAPAPGAPAAPGGAAPSGGPGVSARRSRPAVFGRPGFAPAHQPSADPMEGAHQQAAIELRRLRALGPADDRRTALADLGTRLAALVDGLPDRTTGRAELAALAADLRACDGDEPPRGTDLDELWQRAVDLLAAFVGERPAPRRSGRRQRRGDGSDRRDSFWR</sequence>
<feature type="domain" description="VWFA" evidence="2">
    <location>
        <begin position="385"/>
        <end position="554"/>
    </location>
</feature>
<evidence type="ECO:0008006" key="6">
    <source>
        <dbReference type="Google" id="ProtNLM"/>
    </source>
</evidence>
<organism evidence="4 5">
    <name type="scientific">Actinocatenispora thailandica</name>
    <dbReference type="NCBI Taxonomy" id="227318"/>
    <lineage>
        <taxon>Bacteria</taxon>
        <taxon>Bacillati</taxon>
        <taxon>Actinomycetota</taxon>
        <taxon>Actinomycetes</taxon>
        <taxon>Micromonosporales</taxon>
        <taxon>Micromonosporaceae</taxon>
        <taxon>Actinocatenispora</taxon>
    </lineage>
</organism>
<feature type="compositionally biased region" description="Basic and acidic residues" evidence="1">
    <location>
        <begin position="881"/>
        <end position="893"/>
    </location>
</feature>
<dbReference type="PANTHER" id="PTHR45737:SF6">
    <property type="entry name" value="VON WILLEBRAND FACTOR A DOMAIN-CONTAINING PROTEIN 5A"/>
    <property type="match status" value="1"/>
</dbReference>
<feature type="region of interest" description="Disordered" evidence="1">
    <location>
        <begin position="279"/>
        <end position="364"/>
    </location>
</feature>
<protein>
    <recommendedName>
        <fullName evidence="6">Trypsin</fullName>
    </recommendedName>
</protein>
<dbReference type="Gene3D" id="3.40.50.410">
    <property type="entry name" value="von Willebrand factor, type A domain"/>
    <property type="match status" value="1"/>
</dbReference>
<dbReference type="SMART" id="SM00327">
    <property type="entry name" value="VWA"/>
    <property type="match status" value="1"/>
</dbReference>
<dbReference type="EMBL" id="AP023355">
    <property type="protein sequence ID" value="BCJ35233.1"/>
    <property type="molecule type" value="Genomic_DNA"/>
</dbReference>
<dbReference type="SMART" id="SM00609">
    <property type="entry name" value="VIT"/>
    <property type="match status" value="1"/>
</dbReference>
<evidence type="ECO:0000259" key="2">
    <source>
        <dbReference type="PROSITE" id="PS50234"/>
    </source>
</evidence>
<proteinExistence type="predicted"/>
<dbReference type="SUPFAM" id="SSF53300">
    <property type="entry name" value="vWA-like"/>
    <property type="match status" value="1"/>
</dbReference>
<reference evidence="4 5" key="1">
    <citation type="submission" date="2020-08" db="EMBL/GenBank/DDBJ databases">
        <title>Whole genome shotgun sequence of Actinocatenispora thailandica NBRC 105041.</title>
        <authorList>
            <person name="Komaki H."/>
            <person name="Tamura T."/>
        </authorList>
    </citation>
    <scope>NUCLEOTIDE SEQUENCE [LARGE SCALE GENOMIC DNA]</scope>
    <source>
        <strain evidence="4 5">NBRC 105041</strain>
    </source>
</reference>
<dbReference type="Pfam" id="PF08487">
    <property type="entry name" value="VIT"/>
    <property type="match status" value="1"/>
</dbReference>
<feature type="domain" description="VIT" evidence="3">
    <location>
        <begin position="28"/>
        <end position="156"/>
    </location>
</feature>
<evidence type="ECO:0000313" key="4">
    <source>
        <dbReference type="EMBL" id="BCJ35233.1"/>
    </source>
</evidence>
<dbReference type="AlphaFoldDB" id="A0A7R7DP52"/>
<feature type="region of interest" description="Disordered" evidence="1">
    <location>
        <begin position="868"/>
        <end position="893"/>
    </location>
</feature>
<dbReference type="InterPro" id="IPR013694">
    <property type="entry name" value="VIT"/>
</dbReference>
<dbReference type="PANTHER" id="PTHR45737">
    <property type="entry name" value="VON WILLEBRAND FACTOR A DOMAIN-CONTAINING PROTEIN 5A"/>
    <property type="match status" value="1"/>
</dbReference>
<evidence type="ECO:0000259" key="3">
    <source>
        <dbReference type="PROSITE" id="PS51468"/>
    </source>
</evidence>
<evidence type="ECO:0000313" key="5">
    <source>
        <dbReference type="Proteomes" id="UP000611640"/>
    </source>
</evidence>
<feature type="compositionally biased region" description="Low complexity" evidence="1">
    <location>
        <begin position="306"/>
        <end position="325"/>
    </location>
</feature>
<dbReference type="RefSeq" id="WP_239156915.1">
    <property type="nucleotide sequence ID" value="NZ_AP023355.1"/>
</dbReference>
<feature type="compositionally biased region" description="Low complexity" evidence="1">
    <location>
        <begin position="721"/>
        <end position="745"/>
    </location>
</feature>
<dbReference type="KEGG" id="atl:Athai_27360"/>
<feature type="region of interest" description="Disordered" evidence="1">
    <location>
        <begin position="699"/>
        <end position="783"/>
    </location>
</feature>
<dbReference type="InterPro" id="IPR002035">
    <property type="entry name" value="VWF_A"/>
</dbReference>
<dbReference type="InterPro" id="IPR036465">
    <property type="entry name" value="vWFA_dom_sf"/>
</dbReference>